<sequence length="42" mass="4878">MRLEDERSTLKRKFTLEKRKLEENRNLMGGGSERTIALIGEA</sequence>
<evidence type="ECO:0000313" key="1">
    <source>
        <dbReference type="EMBL" id="EDS09378.1"/>
    </source>
</evidence>
<dbReference type="AlphaFoldDB" id="B0PGJ9"/>
<accession>B0PGJ9</accession>
<dbReference type="HOGENOM" id="CLU_3246358_0_0_9"/>
<dbReference type="EMBL" id="ABGD02000030">
    <property type="protein sequence ID" value="EDS09378.1"/>
    <property type="molecule type" value="Genomic_DNA"/>
</dbReference>
<reference evidence="1" key="2">
    <citation type="submission" date="2013-09" db="EMBL/GenBank/DDBJ databases">
        <title>Draft genome sequence of Anaerotruncus colihominis(DSM 17241).</title>
        <authorList>
            <person name="Sudarsanam P."/>
            <person name="Ley R."/>
            <person name="Guruge J."/>
            <person name="Turnbaugh P.J."/>
            <person name="Mahowald M."/>
            <person name="Liep D."/>
            <person name="Gordon J."/>
        </authorList>
    </citation>
    <scope>NUCLEOTIDE SEQUENCE</scope>
    <source>
        <strain evidence="1">DSM 17241</strain>
    </source>
</reference>
<protein>
    <submittedName>
        <fullName evidence="1">Uncharacterized protein</fullName>
    </submittedName>
</protein>
<keyword evidence="2" id="KW-1185">Reference proteome</keyword>
<proteinExistence type="predicted"/>
<gene>
    <name evidence="1" type="ORF">ANACOL_04152</name>
</gene>
<name>B0PGJ9_9FIRM</name>
<dbReference type="Proteomes" id="UP000003803">
    <property type="component" value="Unassembled WGS sequence"/>
</dbReference>
<organism evidence="1 2">
    <name type="scientific">Anaerotruncus colihominis DSM 17241</name>
    <dbReference type="NCBI Taxonomy" id="445972"/>
    <lineage>
        <taxon>Bacteria</taxon>
        <taxon>Bacillati</taxon>
        <taxon>Bacillota</taxon>
        <taxon>Clostridia</taxon>
        <taxon>Eubacteriales</taxon>
        <taxon>Oscillospiraceae</taxon>
        <taxon>Anaerotruncus</taxon>
    </lineage>
</organism>
<evidence type="ECO:0000313" key="2">
    <source>
        <dbReference type="Proteomes" id="UP000003803"/>
    </source>
</evidence>
<comment type="caution">
    <text evidence="1">The sequence shown here is derived from an EMBL/GenBank/DDBJ whole genome shotgun (WGS) entry which is preliminary data.</text>
</comment>
<reference evidence="1" key="1">
    <citation type="submission" date="2007-11" db="EMBL/GenBank/DDBJ databases">
        <authorList>
            <person name="Fulton L."/>
            <person name="Clifton S."/>
            <person name="Fulton B."/>
            <person name="Xu J."/>
            <person name="Minx P."/>
            <person name="Pepin K.H."/>
            <person name="Johnson M."/>
            <person name="Thiruvilangam P."/>
            <person name="Bhonagiri V."/>
            <person name="Nash W.E."/>
            <person name="Mardis E.R."/>
            <person name="Wilson R.K."/>
        </authorList>
    </citation>
    <scope>NUCLEOTIDE SEQUENCE [LARGE SCALE GENOMIC DNA]</scope>
    <source>
        <strain evidence="1">DSM 17241</strain>
    </source>
</reference>